<evidence type="ECO:0000313" key="1">
    <source>
        <dbReference type="EMBL" id="NYE15244.1"/>
    </source>
</evidence>
<dbReference type="Proteomes" id="UP000591272">
    <property type="component" value="Unassembled WGS sequence"/>
</dbReference>
<evidence type="ECO:0000313" key="2">
    <source>
        <dbReference type="Proteomes" id="UP000591272"/>
    </source>
</evidence>
<dbReference type="RefSeq" id="WP_179835973.1">
    <property type="nucleotide sequence ID" value="NZ_BMRD01000016.1"/>
</dbReference>
<protein>
    <submittedName>
        <fullName evidence="1">Uncharacterized protein</fullName>
    </submittedName>
</protein>
<comment type="caution">
    <text evidence="1">The sequence shown here is derived from an EMBL/GenBank/DDBJ whole genome shotgun (WGS) entry which is preliminary data.</text>
</comment>
<keyword evidence="2" id="KW-1185">Reference proteome</keyword>
<accession>A0A7Y9GEW2</accession>
<dbReference type="AlphaFoldDB" id="A0A7Y9GEW2"/>
<dbReference type="EMBL" id="JACCBT010000001">
    <property type="protein sequence ID" value="NYE15244.1"/>
    <property type="molecule type" value="Genomic_DNA"/>
</dbReference>
<reference evidence="1 2" key="1">
    <citation type="submission" date="2020-07" db="EMBL/GenBank/DDBJ databases">
        <title>Sequencing the genomes of 1000 actinobacteria strains.</title>
        <authorList>
            <person name="Klenk H.-P."/>
        </authorList>
    </citation>
    <scope>NUCLEOTIDE SEQUENCE [LARGE SCALE GENOMIC DNA]</scope>
    <source>
        <strain evidence="1 2">DSM 43461</strain>
    </source>
</reference>
<organism evidence="1 2">
    <name type="scientific">Actinomadura citrea</name>
    <dbReference type="NCBI Taxonomy" id="46158"/>
    <lineage>
        <taxon>Bacteria</taxon>
        <taxon>Bacillati</taxon>
        <taxon>Actinomycetota</taxon>
        <taxon>Actinomycetes</taxon>
        <taxon>Streptosporangiales</taxon>
        <taxon>Thermomonosporaceae</taxon>
        <taxon>Actinomadura</taxon>
    </lineage>
</organism>
<sequence>MFWIVGPPEAFPKHQTGLGVIMSVAEAPIATNAARIESRSLDEYARVDALTVWPDSGLASIAA</sequence>
<gene>
    <name evidence="1" type="ORF">BJ999_005540</name>
</gene>
<name>A0A7Y9GEW2_9ACTN</name>
<proteinExistence type="predicted"/>